<dbReference type="SUPFAM" id="SSF53706">
    <property type="entry name" value="Formate dehydrogenase/DMSO reductase, domains 1-3"/>
    <property type="match status" value="1"/>
</dbReference>
<dbReference type="EMBL" id="CABEEZ010000080">
    <property type="protein sequence ID" value="VTR35526.1"/>
    <property type="molecule type" value="Genomic_DNA"/>
</dbReference>
<dbReference type="AlphaFoldDB" id="A0A4U9UPI2"/>
<gene>
    <name evidence="1" type="primary">torZ_3</name>
    <name evidence="1" type="ORF">NCTC12965_03806</name>
</gene>
<accession>A0A4U9UPI2</accession>
<reference evidence="1" key="1">
    <citation type="submission" date="2019-05" db="EMBL/GenBank/DDBJ databases">
        <authorList>
            <consortium name="Pathogen Informatics"/>
        </authorList>
    </citation>
    <scope>NUCLEOTIDE SEQUENCE [LARGE SCALE GENOMIC DNA]</scope>
    <source>
        <strain evidence="1">NCTC12965</strain>
    </source>
</reference>
<sequence>MRISCYLRPPAIERNDLEMGGDYSQLYVFPMHQCVPPQHESRNDFDIFAALAAKLGVLDAFTKAKTKPSG</sequence>
<proteinExistence type="predicted"/>
<dbReference type="Gene3D" id="3.40.50.740">
    <property type="match status" value="1"/>
</dbReference>
<evidence type="ECO:0000313" key="1">
    <source>
        <dbReference type="EMBL" id="VTR35526.1"/>
    </source>
</evidence>
<protein>
    <submittedName>
        <fullName evidence="1">Trimethylamine-N-oxide reductase 2</fullName>
        <ecNumber evidence="1">1.7.2.3</ecNumber>
    </submittedName>
</protein>
<keyword evidence="1" id="KW-0560">Oxidoreductase</keyword>
<dbReference type="EC" id="1.7.2.3" evidence="1"/>
<organism evidence="1">
    <name type="scientific">Serratia fonticola</name>
    <dbReference type="NCBI Taxonomy" id="47917"/>
    <lineage>
        <taxon>Bacteria</taxon>
        <taxon>Pseudomonadati</taxon>
        <taxon>Pseudomonadota</taxon>
        <taxon>Gammaproteobacteria</taxon>
        <taxon>Enterobacterales</taxon>
        <taxon>Yersiniaceae</taxon>
        <taxon>Serratia</taxon>
    </lineage>
</organism>
<name>A0A4U9UPI2_SERFO</name>
<dbReference type="GO" id="GO:0050626">
    <property type="term" value="F:trimethylamine-N-oxide reductase (cytochrome c) activity"/>
    <property type="evidence" value="ECO:0007669"/>
    <property type="project" value="UniProtKB-EC"/>
</dbReference>